<keyword evidence="1" id="KW-0732">Signal</keyword>
<proteinExistence type="predicted"/>
<evidence type="ECO:0000313" key="3">
    <source>
        <dbReference type="Proteomes" id="UP001178508"/>
    </source>
</evidence>
<reference evidence="2" key="1">
    <citation type="submission" date="2023-08" db="EMBL/GenBank/DDBJ databases">
        <authorList>
            <person name="Alioto T."/>
            <person name="Alioto T."/>
            <person name="Gomez Garrido J."/>
        </authorList>
    </citation>
    <scope>NUCLEOTIDE SEQUENCE</scope>
</reference>
<feature type="chain" id="PRO_5043595024" evidence="1">
    <location>
        <begin position="19"/>
        <end position="144"/>
    </location>
</feature>
<evidence type="ECO:0000256" key="1">
    <source>
        <dbReference type="SAM" id="SignalP"/>
    </source>
</evidence>
<sequence>MTPSLFLSLFVLVAAVAAQGRSSGVNQRNSTYHCCDQPAIKFDRHCGNTWSNDQKTFAYYKLSGSRKGCKLPCKELNDGRMLLEKCVEVQVSVVHKKGGGSVMEERISFTPLPCSAPALAPGSVGPLLLLLPVLMMMIGHMISV</sequence>
<dbReference type="AlphaFoldDB" id="A0AAV1FS81"/>
<evidence type="ECO:0000313" key="2">
    <source>
        <dbReference type="EMBL" id="CAJ1063107.1"/>
    </source>
</evidence>
<dbReference type="Proteomes" id="UP001178508">
    <property type="component" value="Chromosome 8"/>
</dbReference>
<protein>
    <submittedName>
        <fullName evidence="2">Uncharacterized protein</fullName>
    </submittedName>
</protein>
<gene>
    <name evidence="2" type="ORF">XNOV1_A030646</name>
</gene>
<accession>A0AAV1FS81</accession>
<name>A0AAV1FS81_XYRNO</name>
<keyword evidence="3" id="KW-1185">Reference proteome</keyword>
<organism evidence="2 3">
    <name type="scientific">Xyrichtys novacula</name>
    <name type="common">Pearly razorfish</name>
    <name type="synonym">Hemipteronotus novacula</name>
    <dbReference type="NCBI Taxonomy" id="13765"/>
    <lineage>
        <taxon>Eukaryota</taxon>
        <taxon>Metazoa</taxon>
        <taxon>Chordata</taxon>
        <taxon>Craniata</taxon>
        <taxon>Vertebrata</taxon>
        <taxon>Euteleostomi</taxon>
        <taxon>Actinopterygii</taxon>
        <taxon>Neopterygii</taxon>
        <taxon>Teleostei</taxon>
        <taxon>Neoteleostei</taxon>
        <taxon>Acanthomorphata</taxon>
        <taxon>Eupercaria</taxon>
        <taxon>Labriformes</taxon>
        <taxon>Labridae</taxon>
        <taxon>Xyrichtys</taxon>
    </lineage>
</organism>
<feature type="signal peptide" evidence="1">
    <location>
        <begin position="1"/>
        <end position="18"/>
    </location>
</feature>
<dbReference type="EMBL" id="OY660871">
    <property type="protein sequence ID" value="CAJ1063107.1"/>
    <property type="molecule type" value="Genomic_DNA"/>
</dbReference>